<evidence type="ECO:0008006" key="3">
    <source>
        <dbReference type="Google" id="ProtNLM"/>
    </source>
</evidence>
<gene>
    <name evidence="1" type="ORF">IGA_04814</name>
</gene>
<dbReference type="RefSeq" id="WP_016096829.1">
    <property type="nucleotide sequence ID" value="NZ_KB976148.1"/>
</dbReference>
<reference evidence="1 2" key="1">
    <citation type="submission" date="2012-12" db="EMBL/GenBank/DDBJ databases">
        <title>The Genome Sequence of Bacillus cereus HuA3-9.</title>
        <authorList>
            <consortium name="The Broad Institute Genome Sequencing Platform"/>
            <consortium name="The Broad Institute Genome Sequencing Center for Infectious Disease"/>
            <person name="Feldgarden M."/>
            <person name="Van der Auwera G.A."/>
            <person name="Mahillon J."/>
            <person name="Duprez V."/>
            <person name="Timmery S."/>
            <person name="Mattelet C."/>
            <person name="Dierick K."/>
            <person name="Sun M."/>
            <person name="Yu Z."/>
            <person name="Zhu L."/>
            <person name="Hu X."/>
            <person name="Shank E.B."/>
            <person name="Swiecicka I."/>
            <person name="Hansen B.M."/>
            <person name="Andrup L."/>
            <person name="Walker B."/>
            <person name="Young S.K."/>
            <person name="Zeng Q."/>
            <person name="Gargeya S."/>
            <person name="Fitzgerald M."/>
            <person name="Haas B."/>
            <person name="Abouelleil A."/>
            <person name="Alvarado L."/>
            <person name="Arachchi H.M."/>
            <person name="Berlin A.M."/>
            <person name="Chapman S.B."/>
            <person name="Dewar J."/>
            <person name="Goldberg J."/>
            <person name="Griggs A."/>
            <person name="Gujja S."/>
            <person name="Hansen M."/>
            <person name="Howarth C."/>
            <person name="Imamovic A."/>
            <person name="Larimer J."/>
            <person name="McCowan C."/>
            <person name="Murphy C."/>
            <person name="Neiman D."/>
            <person name="Pearson M."/>
            <person name="Priest M."/>
            <person name="Roberts A."/>
            <person name="Saif S."/>
            <person name="Shea T."/>
            <person name="Sisk P."/>
            <person name="Sykes S."/>
            <person name="Wortman J."/>
            <person name="Nusbaum C."/>
            <person name="Birren B."/>
        </authorList>
    </citation>
    <scope>NUCLEOTIDE SEQUENCE [LARGE SCALE GENOMIC DNA]</scope>
    <source>
        <strain evidence="1 2">HuA3-9</strain>
    </source>
</reference>
<organism evidence="1 2">
    <name type="scientific">Bacillus cereus HuA3-9</name>
    <dbReference type="NCBI Taxonomy" id="1053205"/>
    <lineage>
        <taxon>Bacteria</taxon>
        <taxon>Bacillati</taxon>
        <taxon>Bacillota</taxon>
        <taxon>Bacilli</taxon>
        <taxon>Bacillales</taxon>
        <taxon>Bacillaceae</taxon>
        <taxon>Bacillus</taxon>
        <taxon>Bacillus cereus group</taxon>
    </lineage>
</organism>
<name>R8CMM3_BACCE</name>
<sequence>MNKLLEVCEFDSITCNKDYENDDSYKYLNEEIFQELEKFILTFNAKEETSSADFLRMGMRRNVGKIIQVRNYVGLIQMKNGFQVQILPKITNSGLEDTKKTFLKMIRSMKDFPSKIFNDANLNVDKMNLYELFINMYIQEVRELIKKGLRSSYFLEVDNVNYFKGKLIIREQIKKNQIHKERFYVEYDEYGMNRPENRLIKSTLLKLQKLSNSAANIKGIRQLLPNFERVKHSINYNKDFSKIVIDRNTKDYNTLIRWSKVFLMNQSFTTFSGETNARALLFPMEKVFEAYVARNLKQVLSDLMWEVSLQDKGHYLFNSPKKFALRPDIVIMREDGSRVILDTKWKKLIDNPNRNYGISQADMYQMYAYSKKYEASEVWLLYPVNEEMKDTDINFKAYKDEVLELKVKVFFVDLTNIQESLSVLRRQLIKEKECRFDMIPL</sequence>
<dbReference type="AlphaFoldDB" id="R8CMM3"/>
<dbReference type="Proteomes" id="UP000014003">
    <property type="component" value="Unassembled WGS sequence"/>
</dbReference>
<dbReference type="InterPro" id="IPR011604">
    <property type="entry name" value="PDDEXK-like_dom_sf"/>
</dbReference>
<dbReference type="PANTHER" id="PTHR38733:SF1">
    <property type="entry name" value="TYPE IV METHYL-DIRECTED RESTRICTION ENZYME ECOKMCRBC"/>
    <property type="match status" value="1"/>
</dbReference>
<dbReference type="Pfam" id="PF10117">
    <property type="entry name" value="McrBC"/>
    <property type="match status" value="1"/>
</dbReference>
<dbReference type="InterPro" id="IPR019292">
    <property type="entry name" value="McrC"/>
</dbReference>
<accession>R8CMM3</accession>
<proteinExistence type="predicted"/>
<dbReference type="HOGENOM" id="CLU_048696_0_1_9"/>
<evidence type="ECO:0000313" key="2">
    <source>
        <dbReference type="Proteomes" id="UP000014003"/>
    </source>
</evidence>
<dbReference type="PANTHER" id="PTHR38733">
    <property type="entry name" value="PROTEIN MCRC"/>
    <property type="match status" value="1"/>
</dbReference>
<dbReference type="EMBL" id="AHDZ01000047">
    <property type="protein sequence ID" value="EOO12800.1"/>
    <property type="molecule type" value="Genomic_DNA"/>
</dbReference>
<protein>
    <recommendedName>
        <fullName evidence="3">5-methylcytosine-specific restriction enzyme subunit McrC</fullName>
    </recommendedName>
</protein>
<dbReference type="Gene3D" id="3.90.320.10">
    <property type="match status" value="1"/>
</dbReference>
<evidence type="ECO:0000313" key="1">
    <source>
        <dbReference type="EMBL" id="EOO12800.1"/>
    </source>
</evidence>
<comment type="caution">
    <text evidence="1">The sequence shown here is derived from an EMBL/GenBank/DDBJ whole genome shotgun (WGS) entry which is preliminary data.</text>
</comment>
<dbReference type="PATRIC" id="fig|1053205.3.peg.4867"/>